<evidence type="ECO:0000313" key="3">
    <source>
        <dbReference type="Proteomes" id="UP000191171"/>
    </source>
</evidence>
<dbReference type="PANTHER" id="PTHR30050:SF4">
    <property type="entry name" value="ATP-BINDING PROTEIN RV3427C IN INSERTION SEQUENCE-RELATED"/>
    <property type="match status" value="1"/>
</dbReference>
<dbReference type="Pfam" id="PF01695">
    <property type="entry name" value="IstB_IS21"/>
    <property type="match status" value="1"/>
</dbReference>
<dbReference type="InterPro" id="IPR002611">
    <property type="entry name" value="IstB_ATP-bd"/>
</dbReference>
<dbReference type="EMBL" id="MVGJ01000254">
    <property type="protein sequence ID" value="OOL79568.1"/>
    <property type="molecule type" value="Genomic_DNA"/>
</dbReference>
<comment type="caution">
    <text evidence="2">The sequence shown here is derived from an EMBL/GenBank/DDBJ whole genome shotgun (WGS) entry which is preliminary data.</text>
</comment>
<evidence type="ECO:0000259" key="1">
    <source>
        <dbReference type="Pfam" id="PF01695"/>
    </source>
</evidence>
<proteinExistence type="predicted"/>
<dbReference type="CDD" id="cd00009">
    <property type="entry name" value="AAA"/>
    <property type="match status" value="1"/>
</dbReference>
<dbReference type="AlphaFoldDB" id="A0A1S8KII1"/>
<feature type="non-terminal residue" evidence="2">
    <location>
        <position position="225"/>
    </location>
</feature>
<sequence length="225" mass="25510">MESLANAMEKLIRRVLVQSGKCPECSEPLYSWRAKNKDGSERCKPTCMSCGYKALRVKEDIQTERIYNDSLKARALSFFQNGSVLTDKTLFKCKMENYHVVDQETKIALEKAKSYTNEVLLNHPAHFILSGKSGSGKSHLSMATAWEILERSNYDKKILFISYQELLEQIKFSYNNTELRKEIEGSLIADIKTTDLVVFDDIGAELGSGVSNSRQFTNNTLNTLL</sequence>
<accession>A0A1S8KII1</accession>
<feature type="domain" description="IstB-like ATP-binding" evidence="1">
    <location>
        <begin position="122"/>
        <end position="203"/>
    </location>
</feature>
<gene>
    <name evidence="2" type="ORF">B1P95_15925</name>
</gene>
<dbReference type="SUPFAM" id="SSF52540">
    <property type="entry name" value="P-loop containing nucleoside triphosphate hydrolases"/>
    <property type="match status" value="1"/>
</dbReference>
<dbReference type="PANTHER" id="PTHR30050">
    <property type="entry name" value="CHROMOSOMAL REPLICATION INITIATOR PROTEIN DNAA"/>
    <property type="match status" value="1"/>
</dbReference>
<protein>
    <submittedName>
        <fullName evidence="2">DNA replication protein DnaC</fullName>
    </submittedName>
</protein>
<dbReference type="GO" id="GO:0016787">
    <property type="term" value="F:hydrolase activity"/>
    <property type="evidence" value="ECO:0007669"/>
    <property type="project" value="InterPro"/>
</dbReference>
<dbReference type="GO" id="GO:0003677">
    <property type="term" value="F:DNA binding"/>
    <property type="evidence" value="ECO:0007669"/>
    <property type="project" value="InterPro"/>
</dbReference>
<dbReference type="GO" id="GO:0005524">
    <property type="term" value="F:ATP binding"/>
    <property type="evidence" value="ECO:0007669"/>
    <property type="project" value="InterPro"/>
</dbReference>
<dbReference type="GO" id="GO:0006260">
    <property type="term" value="P:DNA replication"/>
    <property type="evidence" value="ECO:0007669"/>
    <property type="project" value="TreeGrafter"/>
</dbReference>
<dbReference type="Gene3D" id="3.40.50.300">
    <property type="entry name" value="P-loop containing nucleotide triphosphate hydrolases"/>
    <property type="match status" value="1"/>
</dbReference>
<reference evidence="2 3" key="1">
    <citation type="submission" date="2017-02" db="EMBL/GenBank/DDBJ databases">
        <title>Clonality and virulence of isolates of VRE in Hematopoietic Stem Cell Transplanted (HSCT) patients.</title>
        <authorList>
            <person name="Marchi A.P."/>
            <person name="Martins R.C."/>
            <person name="Marie S.K."/>
            <person name="Levin A.S."/>
            <person name="Costa S.F."/>
        </authorList>
    </citation>
    <scope>NUCLEOTIDE SEQUENCE [LARGE SCALE GENOMIC DNA]</scope>
    <source>
        <strain evidence="2 3">LIM1759</strain>
    </source>
</reference>
<evidence type="ECO:0000313" key="2">
    <source>
        <dbReference type="EMBL" id="OOL79568.1"/>
    </source>
</evidence>
<dbReference type="Proteomes" id="UP000191171">
    <property type="component" value="Unassembled WGS sequence"/>
</dbReference>
<dbReference type="InterPro" id="IPR027417">
    <property type="entry name" value="P-loop_NTPase"/>
</dbReference>
<organism evidence="2 3">
    <name type="scientific">Enterococcus faecium</name>
    <name type="common">Streptococcus faecium</name>
    <dbReference type="NCBI Taxonomy" id="1352"/>
    <lineage>
        <taxon>Bacteria</taxon>
        <taxon>Bacillati</taxon>
        <taxon>Bacillota</taxon>
        <taxon>Bacilli</taxon>
        <taxon>Lactobacillales</taxon>
        <taxon>Enterococcaceae</taxon>
        <taxon>Enterococcus</taxon>
    </lineage>
</organism>
<name>A0A1S8KII1_ENTFC</name>